<feature type="transmembrane region" description="Helical" evidence="7">
    <location>
        <begin position="420"/>
        <end position="440"/>
    </location>
</feature>
<feature type="domain" description="Major facilitator superfamily (MFS) profile" evidence="8">
    <location>
        <begin position="128"/>
        <end position="539"/>
    </location>
</feature>
<reference evidence="9" key="1">
    <citation type="journal article" date="2023" name="Mol. Phylogenet. Evol.">
        <title>Genome-scale phylogeny and comparative genomics of the fungal order Sordariales.</title>
        <authorList>
            <person name="Hensen N."/>
            <person name="Bonometti L."/>
            <person name="Westerberg I."/>
            <person name="Brannstrom I.O."/>
            <person name="Guillou S."/>
            <person name="Cros-Aarteil S."/>
            <person name="Calhoun S."/>
            <person name="Haridas S."/>
            <person name="Kuo A."/>
            <person name="Mondo S."/>
            <person name="Pangilinan J."/>
            <person name="Riley R."/>
            <person name="LaButti K."/>
            <person name="Andreopoulos B."/>
            <person name="Lipzen A."/>
            <person name="Chen C."/>
            <person name="Yan M."/>
            <person name="Daum C."/>
            <person name="Ng V."/>
            <person name="Clum A."/>
            <person name="Steindorff A."/>
            <person name="Ohm R.A."/>
            <person name="Martin F."/>
            <person name="Silar P."/>
            <person name="Natvig D.O."/>
            <person name="Lalanne C."/>
            <person name="Gautier V."/>
            <person name="Ament-Velasquez S.L."/>
            <person name="Kruys A."/>
            <person name="Hutchinson M.I."/>
            <person name="Powell A.J."/>
            <person name="Barry K."/>
            <person name="Miller A.N."/>
            <person name="Grigoriev I.V."/>
            <person name="Debuchy R."/>
            <person name="Gladieux P."/>
            <person name="Hiltunen Thoren M."/>
            <person name="Johannesson H."/>
        </authorList>
    </citation>
    <scope>NUCLEOTIDE SEQUENCE</scope>
    <source>
        <strain evidence="9">SMH4131-1</strain>
    </source>
</reference>
<feature type="transmembrane region" description="Helical" evidence="7">
    <location>
        <begin position="392"/>
        <end position="413"/>
    </location>
</feature>
<keyword evidence="10" id="KW-1185">Reference proteome</keyword>
<feature type="transmembrane region" description="Helical" evidence="7">
    <location>
        <begin position="224"/>
        <end position="245"/>
    </location>
</feature>
<dbReference type="Proteomes" id="UP001286456">
    <property type="component" value="Unassembled WGS sequence"/>
</dbReference>
<keyword evidence="4 7" id="KW-1133">Transmembrane helix</keyword>
<evidence type="ECO:0000256" key="3">
    <source>
        <dbReference type="ARBA" id="ARBA00022692"/>
    </source>
</evidence>
<evidence type="ECO:0000256" key="4">
    <source>
        <dbReference type="ARBA" id="ARBA00022989"/>
    </source>
</evidence>
<sequence length="609" mass="67351">MQLSRGCGRDGDGGWRGLLLFPFSWIIPSIHLHLPALSCCPSAARPRLSVEHGENEQLLIPKTGAITYAAMSADSKKVAADHEEITPTPVYNSTADKATEFLASHRDADTSFTYEEEMAVLRRIDFRVLPLLLGAYFFQQLDKSSLSYVSIFGISEDAHLVGKQYSWLGSILYLAQLVMQPLAAFILVKLPTGKVIGSAILLWGASLAIMSACNDFPSLLGMRFVLGSFEAMIAPCCVAVTQMWWRRSEQTMRTVYWNAMNGVTAVVGSLFTYGLGHIQSDHMYRYQIIFLFCGLLTVVYAVFVLALMPDSPMEAKYLAEREKVIAVERLRANQMGVASRKWRWDHVWETMIDLKTWCWFIAVVAISIASGGISTFGSLIVKSFGYSNFETILFNIPFGAIQVIVIIGSGWLATRFQSKGLVIAGVSVFPTVGTIIMLTVPREQKGVLLFGYYLVSCLAGITPLIYAWQAQNTGGDTKKKCTSGMVFVGMCTGNVIGPLLYSTDQAPLYRAGLIADLIMFVTVGVVAATIPFYLMFLNRQHAKRREALGKNAQLVDESMLAKHQLDTSKAVELEGGHEASGSRPQRTLEEDNALHDMTDVKNEDFIYVY</sequence>
<dbReference type="PROSITE" id="PS50850">
    <property type="entry name" value="MFS"/>
    <property type="match status" value="1"/>
</dbReference>
<keyword evidence="2" id="KW-0813">Transport</keyword>
<organism evidence="9 10">
    <name type="scientific">Cercophora scortea</name>
    <dbReference type="NCBI Taxonomy" id="314031"/>
    <lineage>
        <taxon>Eukaryota</taxon>
        <taxon>Fungi</taxon>
        <taxon>Dikarya</taxon>
        <taxon>Ascomycota</taxon>
        <taxon>Pezizomycotina</taxon>
        <taxon>Sordariomycetes</taxon>
        <taxon>Sordariomycetidae</taxon>
        <taxon>Sordariales</taxon>
        <taxon>Lasiosphaeriaceae</taxon>
        <taxon>Cercophora</taxon>
    </lineage>
</organism>
<comment type="caution">
    <text evidence="9">The sequence shown here is derived from an EMBL/GenBank/DDBJ whole genome shotgun (WGS) entry which is preliminary data.</text>
</comment>
<comment type="subcellular location">
    <subcellularLocation>
        <location evidence="1">Membrane</location>
        <topology evidence="1">Multi-pass membrane protein</topology>
    </subcellularLocation>
</comment>
<dbReference type="InterPro" id="IPR020846">
    <property type="entry name" value="MFS_dom"/>
</dbReference>
<dbReference type="EMBL" id="JAUEPO010000007">
    <property type="protein sequence ID" value="KAK3317455.1"/>
    <property type="molecule type" value="Genomic_DNA"/>
</dbReference>
<feature type="transmembrane region" description="Helical" evidence="7">
    <location>
        <begin position="446"/>
        <end position="469"/>
    </location>
</feature>
<feature type="transmembrane region" description="Helical" evidence="7">
    <location>
        <begin position="357"/>
        <end position="380"/>
    </location>
</feature>
<evidence type="ECO:0000313" key="9">
    <source>
        <dbReference type="EMBL" id="KAK3317455.1"/>
    </source>
</evidence>
<evidence type="ECO:0000256" key="7">
    <source>
        <dbReference type="SAM" id="Phobius"/>
    </source>
</evidence>
<protein>
    <submittedName>
        <fullName evidence="9">Major facilitator superfamily domain-containing protein</fullName>
    </submittedName>
</protein>
<dbReference type="GO" id="GO:0022857">
    <property type="term" value="F:transmembrane transporter activity"/>
    <property type="evidence" value="ECO:0007669"/>
    <property type="project" value="InterPro"/>
</dbReference>
<feature type="transmembrane region" description="Helical" evidence="7">
    <location>
        <begin position="288"/>
        <end position="308"/>
    </location>
</feature>
<evidence type="ECO:0000256" key="2">
    <source>
        <dbReference type="ARBA" id="ARBA00022448"/>
    </source>
</evidence>
<dbReference type="InterPro" id="IPR036259">
    <property type="entry name" value="MFS_trans_sf"/>
</dbReference>
<keyword evidence="5 7" id="KW-0472">Membrane</keyword>
<evidence type="ECO:0000256" key="6">
    <source>
        <dbReference type="ARBA" id="ARBA00037968"/>
    </source>
</evidence>
<reference evidence="9" key="2">
    <citation type="submission" date="2023-06" db="EMBL/GenBank/DDBJ databases">
        <authorList>
            <consortium name="Lawrence Berkeley National Laboratory"/>
            <person name="Haridas S."/>
            <person name="Hensen N."/>
            <person name="Bonometti L."/>
            <person name="Westerberg I."/>
            <person name="Brannstrom I.O."/>
            <person name="Guillou S."/>
            <person name="Cros-Aarteil S."/>
            <person name="Calhoun S."/>
            <person name="Kuo A."/>
            <person name="Mondo S."/>
            <person name="Pangilinan J."/>
            <person name="Riley R."/>
            <person name="Labutti K."/>
            <person name="Andreopoulos B."/>
            <person name="Lipzen A."/>
            <person name="Chen C."/>
            <person name="Yanf M."/>
            <person name="Daum C."/>
            <person name="Ng V."/>
            <person name="Clum A."/>
            <person name="Steindorff A."/>
            <person name="Ohm R."/>
            <person name="Martin F."/>
            <person name="Silar P."/>
            <person name="Natvig D."/>
            <person name="Lalanne C."/>
            <person name="Gautier V."/>
            <person name="Ament-Velasquez S.L."/>
            <person name="Kruys A."/>
            <person name="Hutchinson M.I."/>
            <person name="Powell A.J."/>
            <person name="Barry K."/>
            <person name="Miller A.N."/>
            <person name="Grigoriev I.V."/>
            <person name="Debuchy R."/>
            <person name="Gladieux P."/>
            <person name="Thoren M.H."/>
            <person name="Johannesson H."/>
        </authorList>
    </citation>
    <scope>NUCLEOTIDE SEQUENCE</scope>
    <source>
        <strain evidence="9">SMH4131-1</strain>
    </source>
</reference>
<dbReference type="Gene3D" id="1.20.1250.20">
    <property type="entry name" value="MFS general substrate transporter like domains"/>
    <property type="match status" value="2"/>
</dbReference>
<evidence type="ECO:0000256" key="5">
    <source>
        <dbReference type="ARBA" id="ARBA00023136"/>
    </source>
</evidence>
<comment type="similarity">
    <text evidence="6">Belongs to the major facilitator superfamily. Allantoate permease family.</text>
</comment>
<proteinExistence type="inferred from homology"/>
<dbReference type="AlphaFoldDB" id="A0AAE0I313"/>
<dbReference type="GO" id="GO:0016020">
    <property type="term" value="C:membrane"/>
    <property type="evidence" value="ECO:0007669"/>
    <property type="project" value="UniProtKB-SubCell"/>
</dbReference>
<feature type="transmembrane region" description="Helical" evidence="7">
    <location>
        <begin position="257"/>
        <end position="276"/>
    </location>
</feature>
<feature type="transmembrane region" description="Helical" evidence="7">
    <location>
        <begin position="513"/>
        <end position="536"/>
    </location>
</feature>
<dbReference type="InterPro" id="IPR011701">
    <property type="entry name" value="MFS"/>
</dbReference>
<feature type="transmembrane region" description="Helical" evidence="7">
    <location>
        <begin position="481"/>
        <end position="501"/>
    </location>
</feature>
<dbReference type="SUPFAM" id="SSF103473">
    <property type="entry name" value="MFS general substrate transporter"/>
    <property type="match status" value="1"/>
</dbReference>
<dbReference type="Pfam" id="PF07690">
    <property type="entry name" value="MFS_1"/>
    <property type="match status" value="1"/>
</dbReference>
<evidence type="ECO:0000256" key="1">
    <source>
        <dbReference type="ARBA" id="ARBA00004141"/>
    </source>
</evidence>
<evidence type="ECO:0000259" key="8">
    <source>
        <dbReference type="PROSITE" id="PS50850"/>
    </source>
</evidence>
<dbReference type="PANTHER" id="PTHR43791:SF73">
    <property type="entry name" value="TRANSPORTER, PUTATIVE-RELATED"/>
    <property type="match status" value="1"/>
</dbReference>
<evidence type="ECO:0000313" key="10">
    <source>
        <dbReference type="Proteomes" id="UP001286456"/>
    </source>
</evidence>
<accession>A0AAE0I313</accession>
<dbReference type="FunFam" id="1.20.1250.20:FF:000064">
    <property type="entry name" value="MFS allantoate transporter"/>
    <property type="match status" value="1"/>
</dbReference>
<gene>
    <name evidence="9" type="ORF">B0T19DRAFT_435014</name>
</gene>
<dbReference type="PANTHER" id="PTHR43791">
    <property type="entry name" value="PERMEASE-RELATED"/>
    <property type="match status" value="1"/>
</dbReference>
<name>A0AAE0I313_9PEZI</name>
<keyword evidence="3 7" id="KW-0812">Transmembrane</keyword>